<keyword evidence="2" id="KW-1134">Transmembrane beta strand</keyword>
<keyword evidence="2" id="KW-0812">Transmembrane</keyword>
<keyword evidence="2" id="KW-0449">Lipoprotein</keyword>
<keyword evidence="3" id="KW-0175">Coiled coil</keyword>
<dbReference type="AlphaFoldDB" id="A0AAN1T2I0"/>
<keyword evidence="2" id="KW-0472">Membrane</keyword>
<dbReference type="PROSITE" id="PS51257">
    <property type="entry name" value="PROKAR_LIPOPROTEIN"/>
    <property type="match status" value="1"/>
</dbReference>
<evidence type="ECO:0000313" key="4">
    <source>
        <dbReference type="EMBL" id="BBJ00690.1"/>
    </source>
</evidence>
<dbReference type="Gene3D" id="2.20.200.10">
    <property type="entry name" value="Outer membrane efflux proteins (OEP)"/>
    <property type="match status" value="1"/>
</dbReference>
<organism evidence="4 5">
    <name type="scientific">Ferrigenium kumadai</name>
    <dbReference type="NCBI Taxonomy" id="1682490"/>
    <lineage>
        <taxon>Bacteria</taxon>
        <taxon>Pseudomonadati</taxon>
        <taxon>Pseudomonadota</taxon>
        <taxon>Betaproteobacteria</taxon>
        <taxon>Nitrosomonadales</taxon>
        <taxon>Gallionellaceae</taxon>
        <taxon>Ferrigenium</taxon>
    </lineage>
</organism>
<dbReference type="PANTHER" id="PTHR30203:SF32">
    <property type="entry name" value="CATION EFFLUX SYSTEM PROTEIN CUSC"/>
    <property type="match status" value="1"/>
</dbReference>
<dbReference type="GO" id="GO:0015562">
    <property type="term" value="F:efflux transmembrane transporter activity"/>
    <property type="evidence" value="ECO:0007669"/>
    <property type="project" value="InterPro"/>
</dbReference>
<comment type="subcellular location">
    <subcellularLocation>
        <location evidence="2">Cell membrane</location>
        <topology evidence="2">Lipid-anchor</topology>
    </subcellularLocation>
</comment>
<accession>A0AAN1T2I0</accession>
<reference evidence="4 5" key="1">
    <citation type="submission" date="2019-03" db="EMBL/GenBank/DDBJ databases">
        <title>Complete genome sequence of Ferrigenium kumadai strain An22, a microaerophilic iron-oxidizing bacterium isolated from a paddy field soil.</title>
        <authorList>
            <person name="Watanabe T."/>
            <person name="Asakawa S."/>
        </authorList>
    </citation>
    <scope>NUCLEOTIDE SEQUENCE [LARGE SCALE GENOMIC DNA]</scope>
    <source>
        <strain evidence="4 5">An22</strain>
    </source>
</reference>
<comment type="similarity">
    <text evidence="1 2">Belongs to the outer membrane factor (OMF) (TC 1.B.17) family.</text>
</comment>
<gene>
    <name evidence="4" type="primary">cusC</name>
    <name evidence="4" type="ORF">FGKAn22_23820</name>
</gene>
<keyword evidence="2" id="KW-0732">Signal</keyword>
<dbReference type="InterPro" id="IPR003423">
    <property type="entry name" value="OMP_efflux"/>
</dbReference>
<evidence type="ECO:0000256" key="3">
    <source>
        <dbReference type="SAM" id="Coils"/>
    </source>
</evidence>
<feature type="chain" id="PRO_5042666947" evidence="2">
    <location>
        <begin position="21"/>
        <end position="466"/>
    </location>
</feature>
<evidence type="ECO:0000256" key="2">
    <source>
        <dbReference type="RuleBase" id="RU362097"/>
    </source>
</evidence>
<dbReference type="NCBIfam" id="TIGR01845">
    <property type="entry name" value="outer_NodT"/>
    <property type="match status" value="1"/>
</dbReference>
<dbReference type="EMBL" id="AP019536">
    <property type="protein sequence ID" value="BBJ00690.1"/>
    <property type="molecule type" value="Genomic_DNA"/>
</dbReference>
<dbReference type="Gene3D" id="1.20.1600.10">
    <property type="entry name" value="Outer membrane efflux proteins (OEP)"/>
    <property type="match status" value="1"/>
</dbReference>
<keyword evidence="5" id="KW-1185">Reference proteome</keyword>
<feature type="signal peptide" evidence="2">
    <location>
        <begin position="1"/>
        <end position="20"/>
    </location>
</feature>
<dbReference type="PANTHER" id="PTHR30203">
    <property type="entry name" value="OUTER MEMBRANE CATION EFFLUX PROTEIN"/>
    <property type="match status" value="1"/>
</dbReference>
<protein>
    <submittedName>
        <fullName evidence="4">AdeC/adeK/oprM family multidrug efflux complex outer membrane factor</fullName>
    </submittedName>
</protein>
<dbReference type="Proteomes" id="UP001319121">
    <property type="component" value="Chromosome"/>
</dbReference>
<name>A0AAN1T2I0_9PROT</name>
<dbReference type="GO" id="GO:0005886">
    <property type="term" value="C:plasma membrane"/>
    <property type="evidence" value="ECO:0007669"/>
    <property type="project" value="UniProtKB-SubCell"/>
</dbReference>
<keyword evidence="2" id="KW-0564">Palmitate</keyword>
<dbReference type="KEGG" id="fku:FGKAn22_23820"/>
<dbReference type="InterPro" id="IPR010131">
    <property type="entry name" value="MdtP/NodT-like"/>
</dbReference>
<evidence type="ECO:0000256" key="1">
    <source>
        <dbReference type="ARBA" id="ARBA00007613"/>
    </source>
</evidence>
<sequence length="466" mass="49358">MSKKFAIAAITLALAGCSLAPTYERPGVPVAAAWPANAKAGGARKVADTGIAQYYPDPRLQALIAASLEHNRDLRIATARIAEARGQYGIQKADRLPNVSANAGRSASSSPASTSFTGRQFKSQRYDVSLGLLAFELDFWGRVASLSEAAKASYLATESAQRAFRLSLIADVANAYLSAIELRERVQLAASTAKTRAEFRELTSRRRDVGVAGDLDFLAAEGAYQAAVAEQASLEQQQAAAENLLDVLVGQPVAQMKNLPAGRSLAEQGIAPDLIAGLPAEVLLQRPDVLAAEQQLIAANANIGAARAAFLPRITLTGSVGTASRTLAGLFGPGSDAWSFQPSLTQPLFDAGRNSASLDVAEARKVIAVAEYEKAIQQAFREVADVLNARENLAKQLAAQEANAQAQSLRLKLVEARYKADIANYLELLDAQRDSFSAQQGAVQVRRALLSNAAQLYKALAGQAAQ</sequence>
<proteinExistence type="inferred from homology"/>
<dbReference type="RefSeq" id="WP_212785913.1">
    <property type="nucleotide sequence ID" value="NZ_AP019536.1"/>
</dbReference>
<dbReference type="SUPFAM" id="SSF56954">
    <property type="entry name" value="Outer membrane efflux proteins (OEP)"/>
    <property type="match status" value="1"/>
</dbReference>
<evidence type="ECO:0000313" key="5">
    <source>
        <dbReference type="Proteomes" id="UP001319121"/>
    </source>
</evidence>
<feature type="coiled-coil region" evidence="3">
    <location>
        <begin position="369"/>
        <end position="419"/>
    </location>
</feature>
<dbReference type="Pfam" id="PF02321">
    <property type="entry name" value="OEP"/>
    <property type="match status" value="2"/>
</dbReference>